<dbReference type="Pfam" id="PF07765">
    <property type="entry name" value="KIP1"/>
    <property type="match status" value="1"/>
</dbReference>
<comment type="caution">
    <text evidence="5">The sequence shown here is derived from an EMBL/GenBank/DDBJ whole genome shotgun (WGS) entry which is preliminary data.</text>
</comment>
<dbReference type="InterPro" id="IPR011684">
    <property type="entry name" value="NAB"/>
</dbReference>
<evidence type="ECO:0000313" key="6">
    <source>
        <dbReference type="Proteomes" id="UP000823775"/>
    </source>
</evidence>
<evidence type="ECO:0000256" key="1">
    <source>
        <dbReference type="ARBA" id="ARBA00023054"/>
    </source>
</evidence>
<feature type="compositionally biased region" description="Basic and acidic residues" evidence="3">
    <location>
        <begin position="661"/>
        <end position="680"/>
    </location>
</feature>
<proteinExistence type="predicted"/>
<keyword evidence="6" id="KW-1185">Reference proteome</keyword>
<feature type="domain" description="NAB" evidence="4">
    <location>
        <begin position="10"/>
        <end position="90"/>
    </location>
</feature>
<dbReference type="Pfam" id="PF25014">
    <property type="entry name" value="NET2A"/>
    <property type="match status" value="1"/>
</dbReference>
<dbReference type="PROSITE" id="PS51774">
    <property type="entry name" value="NAB"/>
    <property type="match status" value="1"/>
</dbReference>
<feature type="compositionally biased region" description="Basic and acidic residues" evidence="3">
    <location>
        <begin position="470"/>
        <end position="488"/>
    </location>
</feature>
<dbReference type="PANTHER" id="PTHR31631">
    <property type="entry name" value="PROTEIN NETWORKED 2D"/>
    <property type="match status" value="1"/>
</dbReference>
<keyword evidence="1 2" id="KW-0175">Coiled coil</keyword>
<dbReference type="InterPro" id="IPR056889">
    <property type="entry name" value="NET2A-D/KIP1-like_C"/>
</dbReference>
<dbReference type="Proteomes" id="UP000823775">
    <property type="component" value="Unassembled WGS sequence"/>
</dbReference>
<name>A0ABS8W2X1_DATST</name>
<feature type="region of interest" description="Disordered" evidence="3">
    <location>
        <begin position="657"/>
        <end position="682"/>
    </location>
</feature>
<gene>
    <name evidence="5" type="primary">KIP1_2</name>
    <name evidence="5" type="ORF">HAX54_042273</name>
</gene>
<protein>
    <submittedName>
        <fullName evidence="5">Kinesin- motor protein</fullName>
    </submittedName>
</protein>
<reference evidence="5 6" key="1">
    <citation type="journal article" date="2021" name="BMC Genomics">
        <title>Datura genome reveals duplications of psychoactive alkaloid biosynthetic genes and high mutation rate following tissue culture.</title>
        <authorList>
            <person name="Rajewski A."/>
            <person name="Carter-House D."/>
            <person name="Stajich J."/>
            <person name="Litt A."/>
        </authorList>
    </citation>
    <scope>NUCLEOTIDE SEQUENCE [LARGE SCALE GENOMIC DNA]</scope>
    <source>
        <strain evidence="5">AR-01</strain>
    </source>
</reference>
<dbReference type="PANTHER" id="PTHR31631:SF6">
    <property type="entry name" value="KINASE-INTERACTING PROTEIN 1-LIKE ISOFORM X1"/>
    <property type="match status" value="1"/>
</dbReference>
<accession>A0ABS8W2X1</accession>
<dbReference type="InterPro" id="IPR056888">
    <property type="entry name" value="NET2A-D/KIP1-like_dom"/>
</dbReference>
<evidence type="ECO:0000256" key="3">
    <source>
        <dbReference type="SAM" id="MobiDB-lite"/>
    </source>
</evidence>
<dbReference type="EMBL" id="JACEIK010006204">
    <property type="protein sequence ID" value="MCE2055247.1"/>
    <property type="molecule type" value="Genomic_DNA"/>
</dbReference>
<feature type="region of interest" description="Disordered" evidence="3">
    <location>
        <begin position="443"/>
        <end position="517"/>
    </location>
</feature>
<feature type="coiled-coil region" evidence="2">
    <location>
        <begin position="361"/>
        <end position="395"/>
    </location>
</feature>
<sequence length="920" mass="105425">MLQRAASNAYSWWASSHIRTKQSKWLEQSLQDMQGRVESVIKLIEEDGDSFARRAEMYYKKRPELINFVEESYRAYRALAERYDHLSKELQTANNTIATIFPEQIQLAMEEEDEYGGAPTPRMPKDFIQIPPSGSSNIPKGPIKDLKGLMSTTSKQIQGKKLTDDADKDVSKSGLSKSEAVEEIDKLQKDILALQTVKEFIRTSYKNGLERYRVTENQIMEKQQKICTLEDEFGEGRVIEDAEACTLMAEAALQSCQETLTQLQEKQDVYTQEAKEEFKKIEDSSKKLQCFRSKYLGEQTDEPKADRVNVPNQEVGKEIESLQEKIKDQIDASSKGSLTMSQLAEKIDVLVNKVISLETTVTSQTLLIERLRREADELQTQVQSLEDDKAALTDDTHNLNIRVTAIEAKLQTIENLNKDVVNQNSSLRTHFVEARANIDHLSGKLSSVKPDEELDGTDSSPNEVTTLVEIKLKDPVEQKEHPSTDEGLRNLSTVKAKDKEVDKEPESILSNKGEAKKTTKKHVTFLQPITAGEDDEKVSAQSETSVYETQIEEVAEKDDELNWQQMLLSGLEDKENILLNDYKTILKNYKEVTKKLSDMEKKDRDTEFDLTLQIRELKYAITKRDEEIHNLRRKLSLLQQAGNVYEDKELKEVKCQASDPSFDRSLKPDDLPQRKDKDTPIIEQDEEHIKTILVDQRASVSPIEGKLRISINAVLDENLDFWLRFSSAFHQIQKFQTTFHDLQHEISKLKDKEMKENTPKVDTKSEIRPIYKHMKEIQNELTLWLAQNLLLKDELDCKFSALCSIQDEIAKAIKEGVALDEIGLTSHQAAKFQGEVFNMKQENNKVREELEAGVRRATTLQVDIEKTIAQLDQELELNGNQSQLMHTMSKSRIPLHSFIFGTKPKKQKRSVFSRIHLNRK</sequence>
<evidence type="ECO:0000313" key="5">
    <source>
        <dbReference type="EMBL" id="MCE2055247.1"/>
    </source>
</evidence>
<dbReference type="Pfam" id="PF24918">
    <property type="entry name" value="NET2A_C"/>
    <property type="match status" value="1"/>
</dbReference>
<evidence type="ECO:0000256" key="2">
    <source>
        <dbReference type="SAM" id="Coils"/>
    </source>
</evidence>
<organism evidence="5 6">
    <name type="scientific">Datura stramonium</name>
    <name type="common">Jimsonweed</name>
    <name type="synonym">Common thornapple</name>
    <dbReference type="NCBI Taxonomy" id="4076"/>
    <lineage>
        <taxon>Eukaryota</taxon>
        <taxon>Viridiplantae</taxon>
        <taxon>Streptophyta</taxon>
        <taxon>Embryophyta</taxon>
        <taxon>Tracheophyta</taxon>
        <taxon>Spermatophyta</taxon>
        <taxon>Magnoliopsida</taxon>
        <taxon>eudicotyledons</taxon>
        <taxon>Gunneridae</taxon>
        <taxon>Pentapetalae</taxon>
        <taxon>asterids</taxon>
        <taxon>lamiids</taxon>
        <taxon>Solanales</taxon>
        <taxon>Solanaceae</taxon>
        <taxon>Solanoideae</taxon>
        <taxon>Datureae</taxon>
        <taxon>Datura</taxon>
    </lineage>
</organism>
<evidence type="ECO:0000259" key="4">
    <source>
        <dbReference type="PROSITE" id="PS51774"/>
    </source>
</evidence>
<feature type="compositionally biased region" description="Basic and acidic residues" evidence="3">
    <location>
        <begin position="495"/>
        <end position="506"/>
    </location>
</feature>